<dbReference type="PANTHER" id="PTHR11474:SF76">
    <property type="entry name" value="SHKT DOMAIN-CONTAINING PROTEIN"/>
    <property type="match status" value="1"/>
</dbReference>
<dbReference type="InterPro" id="IPR041640">
    <property type="entry name" value="Tyrosinase_C"/>
</dbReference>
<keyword evidence="14" id="KW-1185">Reference proteome</keyword>
<keyword evidence="8" id="KW-0470">Melanin biosynthesis</keyword>
<feature type="chain" id="PRO_5004547904" description="tyrosinase" evidence="11">
    <location>
        <begin position="25"/>
        <end position="671"/>
    </location>
</feature>
<comment type="caution">
    <text evidence="13">The sequence shown here is derived from an EMBL/GenBank/DDBJ whole genome shotgun (WGS) entry which is preliminary data.</text>
</comment>
<dbReference type="GO" id="GO:0042438">
    <property type="term" value="P:melanin biosynthetic process"/>
    <property type="evidence" value="ECO:0007669"/>
    <property type="project" value="UniProtKB-KW"/>
</dbReference>
<organism evidence="13 14">
    <name type="scientific">Dactylellina haptotyla (strain CBS 200.50)</name>
    <name type="common">Nematode-trapping fungus</name>
    <name type="synonym">Monacrosporium haptotylum</name>
    <dbReference type="NCBI Taxonomy" id="1284197"/>
    <lineage>
        <taxon>Eukaryota</taxon>
        <taxon>Fungi</taxon>
        <taxon>Dikarya</taxon>
        <taxon>Ascomycota</taxon>
        <taxon>Pezizomycotina</taxon>
        <taxon>Orbiliomycetes</taxon>
        <taxon>Orbiliales</taxon>
        <taxon>Orbiliaceae</taxon>
        <taxon>Dactylellina</taxon>
    </lineage>
</organism>
<dbReference type="Pfam" id="PF18132">
    <property type="entry name" value="Tyrosinase_C"/>
    <property type="match status" value="1"/>
</dbReference>
<dbReference type="Proteomes" id="UP000015100">
    <property type="component" value="Unassembled WGS sequence"/>
</dbReference>
<comment type="catalytic activity">
    <reaction evidence="9">
        <text>2 L-dopa + O2 = 2 L-dopaquinone + 2 H2O</text>
        <dbReference type="Rhea" id="RHEA:34287"/>
        <dbReference type="ChEBI" id="CHEBI:15377"/>
        <dbReference type="ChEBI" id="CHEBI:15379"/>
        <dbReference type="ChEBI" id="CHEBI:57504"/>
        <dbReference type="ChEBI" id="CHEBI:57924"/>
        <dbReference type="EC" id="1.14.18.1"/>
    </reaction>
</comment>
<evidence type="ECO:0000313" key="14">
    <source>
        <dbReference type="Proteomes" id="UP000015100"/>
    </source>
</evidence>
<evidence type="ECO:0000256" key="3">
    <source>
        <dbReference type="ARBA" id="ARBA00011906"/>
    </source>
</evidence>
<dbReference type="PRINTS" id="PR00092">
    <property type="entry name" value="TYROSINASE"/>
</dbReference>
<dbReference type="Gene3D" id="1.10.1280.10">
    <property type="entry name" value="Di-copper center containing domain from catechol oxidase"/>
    <property type="match status" value="1"/>
</dbReference>
<dbReference type="InterPro" id="IPR002227">
    <property type="entry name" value="Tyrosinase_Cu-bd"/>
</dbReference>
<evidence type="ECO:0000313" key="13">
    <source>
        <dbReference type="EMBL" id="EPS39581.1"/>
    </source>
</evidence>
<keyword evidence="6" id="KW-0186">Copper</keyword>
<name>S8AEK3_DACHA</name>
<evidence type="ECO:0000256" key="6">
    <source>
        <dbReference type="ARBA" id="ARBA00023008"/>
    </source>
</evidence>
<dbReference type="STRING" id="1284197.S8AEK3"/>
<dbReference type="eggNOG" id="ENOG502R1BY">
    <property type="taxonomic scope" value="Eukaryota"/>
</dbReference>
<evidence type="ECO:0000256" key="1">
    <source>
        <dbReference type="ARBA" id="ARBA00001973"/>
    </source>
</evidence>
<dbReference type="OMA" id="WQTIYPN"/>
<dbReference type="SUPFAM" id="SSF48056">
    <property type="entry name" value="Di-copper centre-containing domain"/>
    <property type="match status" value="1"/>
</dbReference>
<evidence type="ECO:0000256" key="7">
    <source>
        <dbReference type="ARBA" id="ARBA00023033"/>
    </source>
</evidence>
<evidence type="ECO:0000256" key="5">
    <source>
        <dbReference type="ARBA" id="ARBA00023002"/>
    </source>
</evidence>
<dbReference type="EMBL" id="AQGS01000467">
    <property type="protein sequence ID" value="EPS39581.1"/>
    <property type="molecule type" value="Genomic_DNA"/>
</dbReference>
<evidence type="ECO:0000256" key="11">
    <source>
        <dbReference type="SAM" id="SignalP"/>
    </source>
</evidence>
<dbReference type="PROSITE" id="PS00498">
    <property type="entry name" value="TYROSINASE_2"/>
    <property type="match status" value="1"/>
</dbReference>
<dbReference type="HOGENOM" id="CLU_013691_3_0_1"/>
<accession>S8AEK3</accession>
<dbReference type="EC" id="1.14.18.1" evidence="3"/>
<dbReference type="AlphaFoldDB" id="S8AEK3"/>
<evidence type="ECO:0000259" key="12">
    <source>
        <dbReference type="PROSITE" id="PS00498"/>
    </source>
</evidence>
<dbReference type="Pfam" id="PF00264">
    <property type="entry name" value="Tyrosinase"/>
    <property type="match status" value="1"/>
</dbReference>
<comment type="catalytic activity">
    <reaction evidence="10">
        <text>L-tyrosine + O2 = L-dopaquinone + H2O</text>
        <dbReference type="Rhea" id="RHEA:18117"/>
        <dbReference type="ChEBI" id="CHEBI:15377"/>
        <dbReference type="ChEBI" id="CHEBI:15379"/>
        <dbReference type="ChEBI" id="CHEBI:57924"/>
        <dbReference type="ChEBI" id="CHEBI:58315"/>
        <dbReference type="EC" id="1.14.18.1"/>
    </reaction>
</comment>
<feature type="domain" description="Tyrosinase copper-binding" evidence="12">
    <location>
        <begin position="360"/>
        <end position="371"/>
    </location>
</feature>
<feature type="signal peptide" evidence="11">
    <location>
        <begin position="1"/>
        <end position="24"/>
    </location>
</feature>
<evidence type="ECO:0000256" key="2">
    <source>
        <dbReference type="ARBA" id="ARBA00009928"/>
    </source>
</evidence>
<dbReference type="InterPro" id="IPR008922">
    <property type="entry name" value="Di-copper_centre_dom_sf"/>
</dbReference>
<evidence type="ECO:0000256" key="9">
    <source>
        <dbReference type="ARBA" id="ARBA00048233"/>
    </source>
</evidence>
<protein>
    <recommendedName>
        <fullName evidence="3">tyrosinase</fullName>
        <ecNumber evidence="3">1.14.18.1</ecNumber>
    </recommendedName>
</protein>
<gene>
    <name evidence="13" type="ORF">H072_6625</name>
</gene>
<dbReference type="OrthoDB" id="6132182at2759"/>
<dbReference type="Gene3D" id="2.60.310.20">
    <property type="match status" value="1"/>
</dbReference>
<keyword evidence="4" id="KW-0479">Metal-binding</keyword>
<keyword evidence="5" id="KW-0560">Oxidoreductase</keyword>
<proteinExistence type="inferred from homology"/>
<comment type="similarity">
    <text evidence="2">Belongs to the tyrosinase family.</text>
</comment>
<reference evidence="13 14" key="1">
    <citation type="journal article" date="2013" name="PLoS Genet.">
        <title>Genomic mechanisms accounting for the adaptation to parasitism in nematode-trapping fungi.</title>
        <authorList>
            <person name="Meerupati T."/>
            <person name="Andersson K.M."/>
            <person name="Friman E."/>
            <person name="Kumar D."/>
            <person name="Tunlid A."/>
            <person name="Ahren D."/>
        </authorList>
    </citation>
    <scope>NUCLEOTIDE SEQUENCE [LARGE SCALE GENOMIC DNA]</scope>
    <source>
        <strain evidence="13 14">CBS 200.50</strain>
    </source>
</reference>
<evidence type="ECO:0000256" key="4">
    <source>
        <dbReference type="ARBA" id="ARBA00022723"/>
    </source>
</evidence>
<dbReference type="GO" id="GO:0004503">
    <property type="term" value="F:tyrosinase activity"/>
    <property type="evidence" value="ECO:0007669"/>
    <property type="project" value="UniProtKB-EC"/>
</dbReference>
<dbReference type="PANTHER" id="PTHR11474">
    <property type="entry name" value="TYROSINASE FAMILY MEMBER"/>
    <property type="match status" value="1"/>
</dbReference>
<comment type="cofactor">
    <cofactor evidence="1">
        <name>Cu(2+)</name>
        <dbReference type="ChEBI" id="CHEBI:29036"/>
    </cofactor>
</comment>
<dbReference type="InterPro" id="IPR050316">
    <property type="entry name" value="Tyrosinase/Hemocyanin"/>
</dbReference>
<keyword evidence="7" id="KW-0503">Monooxygenase</keyword>
<dbReference type="GO" id="GO:0046872">
    <property type="term" value="F:metal ion binding"/>
    <property type="evidence" value="ECO:0007669"/>
    <property type="project" value="UniProtKB-KW"/>
</dbReference>
<keyword evidence="11" id="KW-0732">Signal</keyword>
<sequence length="671" mass="75296">MAGWSSLKVALVAASIFSAAGVQGSPYGHRDTVNPAVQHGEKVARASNYDPTSLDSNRVPRNVTGNILVTGIQQGFKRGEQPPVRKEIREMLKNRTEFSLFVMALYRLQRQPQELDNSYYALAGIHGQPYKAWDKVETVEGASKTEGYCAHGDMLFLPWHRPYIAVFEQQVWNHAYDIVMELPKNHPKRAKFMKVLPTLRLPYWDWASNSDIPSEIAEENMIPIETIREDEEKIQNPLYSYWFTSTNEFKNYLWGDLKETIRFPTADKKISTQSRGLLAAMKARETTWKDKVYKILMSSKTFVSMAKGSVDSEDGDETEYTDSLEDVHGDVHVSIGNSWDEKGNFVGVGTMTPPNFSGFDPIFWLHHANVDRLFAMWQNLHPKGYTFSETTKFPTYVRPVGEKVDLDTPLKPFRQTMDGKFWTSASVGDTKKFGYIYPETRGSDKQTRVEINKLYGLTTRRIKNAQNGVDSAVGGSKLTKRGADTKPNLTPVKDKIIHEGDKYIDWTANIKVNKAALNGSFAVYVFLGEPVNNTVSAWATDKNFVGTSSIFANSRAKNMMVSGTVPLTSALMGKVANKLIKDNSPASIIPYLMKNLKIKAAVPQVDQLPELKDVKDLKIQIVAQEVKLPSSEDEAPSYGKPERQLTFIDVAAGLLEPKIDISANSTIKKSY</sequence>
<reference evidence="14" key="2">
    <citation type="submission" date="2013-04" db="EMBL/GenBank/DDBJ databases">
        <title>Genomic mechanisms accounting for the adaptation to parasitism in nematode-trapping fungi.</title>
        <authorList>
            <person name="Ahren D.G."/>
        </authorList>
    </citation>
    <scope>NUCLEOTIDE SEQUENCE [LARGE SCALE GENOMIC DNA]</scope>
    <source>
        <strain evidence="14">CBS 200.50</strain>
    </source>
</reference>
<evidence type="ECO:0000256" key="8">
    <source>
        <dbReference type="ARBA" id="ARBA00023101"/>
    </source>
</evidence>
<evidence type="ECO:0000256" key="10">
    <source>
        <dbReference type="ARBA" id="ARBA00048881"/>
    </source>
</evidence>